<comment type="caution">
    <text evidence="2">The sequence shown here is derived from an EMBL/GenBank/DDBJ whole genome shotgun (WGS) entry which is preliminary data.</text>
</comment>
<feature type="region of interest" description="Disordered" evidence="1">
    <location>
        <begin position="267"/>
        <end position="312"/>
    </location>
</feature>
<evidence type="ECO:0000313" key="3">
    <source>
        <dbReference type="Proteomes" id="UP000649739"/>
    </source>
</evidence>
<dbReference type="Gene3D" id="2.130.10.10">
    <property type="entry name" value="YVTN repeat-like/Quinoprotein amine dehydrogenase"/>
    <property type="match status" value="1"/>
</dbReference>
<dbReference type="EMBL" id="BMQB01000006">
    <property type="protein sequence ID" value="GGJ97802.1"/>
    <property type="molecule type" value="Genomic_DNA"/>
</dbReference>
<name>A0A8J3BEB9_9ACTN</name>
<dbReference type="InterPro" id="IPR011047">
    <property type="entry name" value="Quinoprotein_ADH-like_sf"/>
</dbReference>
<dbReference type="InterPro" id="IPR015943">
    <property type="entry name" value="WD40/YVTN_repeat-like_dom_sf"/>
</dbReference>
<reference evidence="2" key="2">
    <citation type="submission" date="2020-09" db="EMBL/GenBank/DDBJ databases">
        <authorList>
            <person name="Sun Q."/>
            <person name="Ohkuma M."/>
        </authorList>
    </citation>
    <scope>NUCLEOTIDE SEQUENCE</scope>
    <source>
        <strain evidence="2">JCM 3090</strain>
    </source>
</reference>
<feature type="compositionally biased region" description="Pro residues" evidence="1">
    <location>
        <begin position="268"/>
        <end position="287"/>
    </location>
</feature>
<reference evidence="2" key="1">
    <citation type="journal article" date="2014" name="Int. J. Syst. Evol. Microbiol.">
        <title>Complete genome sequence of Corynebacterium casei LMG S-19264T (=DSM 44701T), isolated from a smear-ripened cheese.</title>
        <authorList>
            <consortium name="US DOE Joint Genome Institute (JGI-PGF)"/>
            <person name="Walter F."/>
            <person name="Albersmeier A."/>
            <person name="Kalinowski J."/>
            <person name="Ruckert C."/>
        </authorList>
    </citation>
    <scope>NUCLEOTIDE SEQUENCE</scope>
    <source>
        <strain evidence="2">JCM 3090</strain>
    </source>
</reference>
<proteinExistence type="predicted"/>
<keyword evidence="3" id="KW-1185">Reference proteome</keyword>
<accession>A0A8J3BEB9</accession>
<organism evidence="2 3">
    <name type="scientific">Pilimelia anulata</name>
    <dbReference type="NCBI Taxonomy" id="53371"/>
    <lineage>
        <taxon>Bacteria</taxon>
        <taxon>Bacillati</taxon>
        <taxon>Actinomycetota</taxon>
        <taxon>Actinomycetes</taxon>
        <taxon>Micromonosporales</taxon>
        <taxon>Micromonosporaceae</taxon>
        <taxon>Pilimelia</taxon>
    </lineage>
</organism>
<feature type="compositionally biased region" description="Low complexity" evidence="1">
    <location>
        <begin position="288"/>
        <end position="303"/>
    </location>
</feature>
<dbReference type="AlphaFoldDB" id="A0A8J3BEB9"/>
<protein>
    <submittedName>
        <fullName evidence="2">Uncharacterized protein</fullName>
    </submittedName>
</protein>
<gene>
    <name evidence="2" type="ORF">GCM10010123_29850</name>
</gene>
<sequence>MDVAPSRRPGRARTWLAALAAVALLAGLGALAAYRTLRPAEVVTLAQGPYPSGPGRPTQLYGRLANAPLFIGTDLRVYADKFQVKADGPAHTRYQTSPYWALRRWPQQVLGVVATDRLAVTRWSDGLLTATDLRTGALRWRTPGPAAPAGAGYTGRRDGATTVYTPAGMHATADTIVVAGATETMALDHAGAVRWRRPGDRCLLDAFTTTGELLAVIRGCGPATIEYADPRTGARVGTWRAEREGAVVTPLGCGPARGGCLGVRIVTPPEPPALTPSPARPARPPARPSGAAAPTARPAGGAPPVVPPPPVPGAPTTAAWLLTAPARPGAVPRPVRAPGLDADGAMPIGRPDGSVLAATVADGAAVVSGAVDGRPRWRWRGPTAPVPPAADLAALLGLPAPAVPPVGPRGVDPSAPAVRHLLTAYGDSLYVSTAAGRAAELDLRTGALLAGITLDKSLHPDDWVPGFAVGGPHLVVFEQLRAGASASPDDDEYYLTGEPVIIAGPFYDRRDHELK</sequence>
<dbReference type="Proteomes" id="UP000649739">
    <property type="component" value="Unassembled WGS sequence"/>
</dbReference>
<evidence type="ECO:0000313" key="2">
    <source>
        <dbReference type="EMBL" id="GGJ97802.1"/>
    </source>
</evidence>
<dbReference type="RefSeq" id="WP_189170758.1">
    <property type="nucleotide sequence ID" value="NZ_BMQB01000006.1"/>
</dbReference>
<evidence type="ECO:0000256" key="1">
    <source>
        <dbReference type="SAM" id="MobiDB-lite"/>
    </source>
</evidence>
<dbReference type="SUPFAM" id="SSF50998">
    <property type="entry name" value="Quinoprotein alcohol dehydrogenase-like"/>
    <property type="match status" value="1"/>
</dbReference>